<dbReference type="Proteomes" id="UP000025047">
    <property type="component" value="Unassembled WGS sequence"/>
</dbReference>
<protein>
    <submittedName>
        <fullName evidence="6">Low-specificity L-threonine aldolase</fullName>
        <ecNumber evidence="6">4.1.2.5</ecNumber>
    </submittedName>
</protein>
<evidence type="ECO:0000259" key="5">
    <source>
        <dbReference type="Pfam" id="PF01212"/>
    </source>
</evidence>
<dbReference type="STRING" id="1122180.Lokhon_01465"/>
<proteinExistence type="inferred from homology"/>
<evidence type="ECO:0000256" key="3">
    <source>
        <dbReference type="ARBA" id="ARBA00011881"/>
    </source>
</evidence>
<keyword evidence="4" id="KW-0663">Pyridoxal phosphate</keyword>
<dbReference type="InterPro" id="IPR015424">
    <property type="entry name" value="PyrdxlP-dep_Trfase"/>
</dbReference>
<comment type="similarity">
    <text evidence="2">Belongs to the threonine aldolase family.</text>
</comment>
<evidence type="ECO:0000256" key="4">
    <source>
        <dbReference type="ARBA" id="ARBA00022898"/>
    </source>
</evidence>
<evidence type="ECO:0000256" key="2">
    <source>
        <dbReference type="ARBA" id="ARBA00006966"/>
    </source>
</evidence>
<gene>
    <name evidence="6" type="ORF">Lokhon_01465</name>
</gene>
<feature type="domain" description="Aromatic amino acid beta-eliminating lyase/threonine aldolase" evidence="5">
    <location>
        <begin position="3"/>
        <end position="293"/>
    </location>
</feature>
<dbReference type="PANTHER" id="PTHR48097">
    <property type="entry name" value="L-THREONINE ALDOLASE-RELATED"/>
    <property type="match status" value="1"/>
</dbReference>
<dbReference type="InterPro" id="IPR001597">
    <property type="entry name" value="ArAA_b-elim_lyase/Thr_aldolase"/>
</dbReference>
<comment type="cofactor">
    <cofactor evidence="1">
        <name>pyridoxal 5'-phosphate</name>
        <dbReference type="ChEBI" id="CHEBI:597326"/>
    </cofactor>
</comment>
<dbReference type="Gene3D" id="3.90.1150.10">
    <property type="entry name" value="Aspartate Aminotransferase, domain 1"/>
    <property type="match status" value="1"/>
</dbReference>
<dbReference type="OrthoDB" id="9774495at2"/>
<accession>A0A017HFV5</accession>
<evidence type="ECO:0000256" key="1">
    <source>
        <dbReference type="ARBA" id="ARBA00001933"/>
    </source>
</evidence>
<dbReference type="InterPro" id="IPR015421">
    <property type="entry name" value="PyrdxlP-dep_Trfase_major"/>
</dbReference>
<evidence type="ECO:0000313" key="6">
    <source>
        <dbReference type="EMBL" id="EYD72664.1"/>
    </source>
</evidence>
<dbReference type="PATRIC" id="fig|1122180.6.peg.1447"/>
<dbReference type="EMBL" id="APGJ01000004">
    <property type="protein sequence ID" value="EYD72664.1"/>
    <property type="molecule type" value="Genomic_DNA"/>
</dbReference>
<comment type="subunit">
    <text evidence="3">Homotetramer.</text>
</comment>
<sequence length="348" mass="37277">MHFASDNAGPAHPSVIEAVARASDGYQRAYGAEAAMERVQGRIREIFEAPQAEVHLVATGTAANALMLGCMARPWDAVFCSEHAHVEHDEANAPEFYTGGAKLSLVAAPDGRMTPEALERALLPDGARSFHNAQLGPLTLTQTTETGAVYGAPEIAALAEIAHARGMKLHMDGARFANALVALGCSPAEMTWKAGVDALAFGGTKNGCMGVEAAVFFDPALAAEFAHRRKRGGHLFSKHRFLSAQMEAYLDADLWRDLAARANAACARLVAGLRAHPEAEIVWPADANLVFVALPRAVHRRLLEAGADYHVMDGDPMQGAPEERLTARMVCDWSMDEDGVDRFLSLLG</sequence>
<reference evidence="6 7" key="1">
    <citation type="submission" date="2013-03" db="EMBL/GenBank/DDBJ databases">
        <authorList>
            <person name="Fiebig A."/>
            <person name="Goeker M."/>
            <person name="Klenk H.-P.P."/>
        </authorList>
    </citation>
    <scope>NUCLEOTIDE SEQUENCE [LARGE SCALE GENOMIC DNA]</scope>
    <source>
        <strain evidence="6 7">DSM 17492</strain>
    </source>
</reference>
<dbReference type="RefSeq" id="WP_017928946.1">
    <property type="nucleotide sequence ID" value="NZ_KB822999.1"/>
</dbReference>
<evidence type="ECO:0000313" key="7">
    <source>
        <dbReference type="Proteomes" id="UP000025047"/>
    </source>
</evidence>
<dbReference type="eggNOG" id="COG2008">
    <property type="taxonomic scope" value="Bacteria"/>
</dbReference>
<dbReference type="Gene3D" id="3.40.640.10">
    <property type="entry name" value="Type I PLP-dependent aspartate aminotransferase-like (Major domain)"/>
    <property type="match status" value="1"/>
</dbReference>
<dbReference type="InterPro" id="IPR015422">
    <property type="entry name" value="PyrdxlP-dep_Trfase_small"/>
</dbReference>
<dbReference type="SUPFAM" id="SSF53383">
    <property type="entry name" value="PLP-dependent transferases"/>
    <property type="match status" value="1"/>
</dbReference>
<keyword evidence="7" id="KW-1185">Reference proteome</keyword>
<dbReference type="PANTHER" id="PTHR48097:SF5">
    <property type="entry name" value="LOW SPECIFICITY L-THREONINE ALDOLASE"/>
    <property type="match status" value="1"/>
</dbReference>
<dbReference type="GO" id="GO:0006520">
    <property type="term" value="P:amino acid metabolic process"/>
    <property type="evidence" value="ECO:0007669"/>
    <property type="project" value="InterPro"/>
</dbReference>
<organism evidence="6 7">
    <name type="scientific">Limimaricola hongkongensis DSM 17492</name>
    <dbReference type="NCBI Taxonomy" id="1122180"/>
    <lineage>
        <taxon>Bacteria</taxon>
        <taxon>Pseudomonadati</taxon>
        <taxon>Pseudomonadota</taxon>
        <taxon>Alphaproteobacteria</taxon>
        <taxon>Rhodobacterales</taxon>
        <taxon>Paracoccaceae</taxon>
        <taxon>Limimaricola</taxon>
    </lineage>
</organism>
<name>A0A017HFV5_9RHOB</name>
<dbReference type="AlphaFoldDB" id="A0A017HFV5"/>
<comment type="caution">
    <text evidence="6">The sequence shown here is derived from an EMBL/GenBank/DDBJ whole genome shotgun (WGS) entry which is preliminary data.</text>
</comment>
<dbReference type="HOGENOM" id="CLU_049619_0_0_5"/>
<dbReference type="GO" id="GO:0004793">
    <property type="term" value="F:threonine aldolase activity"/>
    <property type="evidence" value="ECO:0007669"/>
    <property type="project" value="UniProtKB-EC"/>
</dbReference>
<dbReference type="Pfam" id="PF01212">
    <property type="entry name" value="Beta_elim_lyase"/>
    <property type="match status" value="1"/>
</dbReference>
<dbReference type="EC" id="4.1.2.5" evidence="6"/>
<keyword evidence="6" id="KW-0456">Lyase</keyword>